<accession>A0A1X6MWF4</accession>
<dbReference type="Proteomes" id="UP000194127">
    <property type="component" value="Unassembled WGS sequence"/>
</dbReference>
<feature type="region of interest" description="Disordered" evidence="1">
    <location>
        <begin position="108"/>
        <end position="130"/>
    </location>
</feature>
<feature type="compositionally biased region" description="Polar residues" evidence="1">
    <location>
        <begin position="11"/>
        <end position="20"/>
    </location>
</feature>
<organism evidence="2 3">
    <name type="scientific">Postia placenta MAD-698-R-SB12</name>
    <dbReference type="NCBI Taxonomy" id="670580"/>
    <lineage>
        <taxon>Eukaryota</taxon>
        <taxon>Fungi</taxon>
        <taxon>Dikarya</taxon>
        <taxon>Basidiomycota</taxon>
        <taxon>Agaricomycotina</taxon>
        <taxon>Agaricomycetes</taxon>
        <taxon>Polyporales</taxon>
        <taxon>Adustoporiaceae</taxon>
        <taxon>Rhodonia</taxon>
    </lineage>
</organism>
<evidence type="ECO:0000313" key="3">
    <source>
        <dbReference type="Proteomes" id="UP000194127"/>
    </source>
</evidence>
<evidence type="ECO:0000313" key="2">
    <source>
        <dbReference type="EMBL" id="OSX60704.1"/>
    </source>
</evidence>
<dbReference type="RefSeq" id="XP_024337498.1">
    <property type="nucleotide sequence ID" value="XM_024477784.1"/>
</dbReference>
<dbReference type="EMBL" id="KZ110600">
    <property type="protein sequence ID" value="OSX60704.1"/>
    <property type="molecule type" value="Genomic_DNA"/>
</dbReference>
<dbReference type="OrthoDB" id="3243310at2759"/>
<dbReference type="STRING" id="670580.A0A1X6MWF4"/>
<gene>
    <name evidence="2" type="ORF">POSPLADRAFT_1040694</name>
</gene>
<reference evidence="2 3" key="1">
    <citation type="submission" date="2017-04" db="EMBL/GenBank/DDBJ databases">
        <title>Genome Sequence of the Model Brown-Rot Fungus Postia placenta SB12.</title>
        <authorList>
            <consortium name="DOE Joint Genome Institute"/>
            <person name="Gaskell J."/>
            <person name="Kersten P."/>
            <person name="Larrondo L.F."/>
            <person name="Canessa P."/>
            <person name="Martinez D."/>
            <person name="Hibbett D."/>
            <person name="Schmoll M."/>
            <person name="Kubicek C.P."/>
            <person name="Martinez A.T."/>
            <person name="Yadav J."/>
            <person name="Master E."/>
            <person name="Magnuson J.K."/>
            <person name="James T."/>
            <person name="Yaver D."/>
            <person name="Berka R."/>
            <person name="Labutti K."/>
            <person name="Lipzen A."/>
            <person name="Aerts A."/>
            <person name="Barry K."/>
            <person name="Henrissat B."/>
            <person name="Blanchette R."/>
            <person name="Grigoriev I."/>
            <person name="Cullen D."/>
        </authorList>
    </citation>
    <scope>NUCLEOTIDE SEQUENCE [LARGE SCALE GENOMIC DNA]</scope>
    <source>
        <strain evidence="2 3">MAD-698-R-SB12</strain>
    </source>
</reference>
<keyword evidence="3" id="KW-1185">Reference proteome</keyword>
<dbReference type="GeneID" id="36322734"/>
<proteinExistence type="predicted"/>
<evidence type="ECO:0000256" key="1">
    <source>
        <dbReference type="SAM" id="MobiDB-lite"/>
    </source>
</evidence>
<name>A0A1X6MWF4_9APHY</name>
<sequence length="213" mass="23059">MFERTVDSLRGNGQDSPVNSQRQGQPLALPQLPVQPQQTHTSQAQAQAQAHLDAARQAAETRQYASSRLADPRMGYAGVHPSQLVSTDDWQSALEDPTSAYIRSYLQTPGARPNAPIPPTPHSQTAAPSPSPLISAMQSEVEHRQIGSPYPYPFTHIRRTTVAAPPVAPSSSYDMNNPAVIREQLALQMQIYALNNGLAPPSDSTFSPPSTPF</sequence>
<dbReference type="AlphaFoldDB" id="A0A1X6MWF4"/>
<feature type="compositionally biased region" description="Low complexity" evidence="1">
    <location>
        <begin position="21"/>
        <end position="58"/>
    </location>
</feature>
<protein>
    <submittedName>
        <fullName evidence="2">Uncharacterized protein</fullName>
    </submittedName>
</protein>
<feature type="region of interest" description="Disordered" evidence="1">
    <location>
        <begin position="1"/>
        <end position="65"/>
    </location>
</feature>
<feature type="non-terminal residue" evidence="2">
    <location>
        <position position="213"/>
    </location>
</feature>